<evidence type="ECO:0000256" key="1">
    <source>
        <dbReference type="SAM" id="Phobius"/>
    </source>
</evidence>
<evidence type="ECO:0000313" key="2">
    <source>
        <dbReference type="EMBL" id="MFC6280378.1"/>
    </source>
</evidence>
<evidence type="ECO:0008006" key="4">
    <source>
        <dbReference type="Google" id="ProtNLM"/>
    </source>
</evidence>
<keyword evidence="1" id="KW-1133">Transmembrane helix</keyword>
<accession>A0ABW1TTW7</accession>
<dbReference type="Proteomes" id="UP001596270">
    <property type="component" value="Unassembled WGS sequence"/>
</dbReference>
<keyword evidence="1" id="KW-0812">Transmembrane</keyword>
<comment type="caution">
    <text evidence="2">The sequence shown here is derived from an EMBL/GenBank/DDBJ whole genome shotgun (WGS) entry which is preliminary data.</text>
</comment>
<proteinExistence type="predicted"/>
<dbReference type="PROSITE" id="PS51257">
    <property type="entry name" value="PROKAR_LIPOPROTEIN"/>
    <property type="match status" value="1"/>
</dbReference>
<protein>
    <recommendedName>
        <fullName evidence="4">Mercuric transport protein MerT</fullName>
    </recommendedName>
</protein>
<keyword evidence="1" id="KW-0472">Membrane</keyword>
<organism evidence="2 3">
    <name type="scientific">Polaromonas aquatica</name>
    <dbReference type="NCBI Taxonomy" id="332657"/>
    <lineage>
        <taxon>Bacteria</taxon>
        <taxon>Pseudomonadati</taxon>
        <taxon>Pseudomonadota</taxon>
        <taxon>Betaproteobacteria</taxon>
        <taxon>Burkholderiales</taxon>
        <taxon>Comamonadaceae</taxon>
        <taxon>Polaromonas</taxon>
    </lineage>
</organism>
<gene>
    <name evidence="2" type="ORF">ACFQND_03930</name>
</gene>
<name>A0ABW1TTW7_9BURK</name>
<keyword evidence="3" id="KW-1185">Reference proteome</keyword>
<reference evidence="3" key="1">
    <citation type="journal article" date="2019" name="Int. J. Syst. Evol. Microbiol.">
        <title>The Global Catalogue of Microorganisms (GCM) 10K type strain sequencing project: providing services to taxonomists for standard genome sequencing and annotation.</title>
        <authorList>
            <consortium name="The Broad Institute Genomics Platform"/>
            <consortium name="The Broad Institute Genome Sequencing Center for Infectious Disease"/>
            <person name="Wu L."/>
            <person name="Ma J."/>
        </authorList>
    </citation>
    <scope>NUCLEOTIDE SEQUENCE [LARGE SCALE GENOMIC DNA]</scope>
    <source>
        <strain evidence="3">CCUG 39402</strain>
    </source>
</reference>
<sequence>MKKPALATLGVVGACAACCTIPLGIPLLSGLSVAGLASIDWDCLNVGSEAAAIGLGLTAAALVGGGLWWHRKRQAATACAAPSGTAAALPVPAGSGCGCSSAPTSKENS</sequence>
<dbReference type="EMBL" id="JBHSRS010000012">
    <property type="protein sequence ID" value="MFC6280378.1"/>
    <property type="molecule type" value="Genomic_DNA"/>
</dbReference>
<dbReference type="RefSeq" id="WP_371437588.1">
    <property type="nucleotide sequence ID" value="NZ_JBHSRS010000012.1"/>
</dbReference>
<feature type="transmembrane region" description="Helical" evidence="1">
    <location>
        <begin position="50"/>
        <end position="69"/>
    </location>
</feature>
<evidence type="ECO:0000313" key="3">
    <source>
        <dbReference type="Proteomes" id="UP001596270"/>
    </source>
</evidence>